<keyword evidence="2" id="KW-1185">Reference proteome</keyword>
<organism evidence="1 2">
    <name type="scientific">Desmospora profundinema</name>
    <dbReference type="NCBI Taxonomy" id="1571184"/>
    <lineage>
        <taxon>Bacteria</taxon>
        <taxon>Bacillati</taxon>
        <taxon>Bacillota</taxon>
        <taxon>Bacilli</taxon>
        <taxon>Bacillales</taxon>
        <taxon>Thermoactinomycetaceae</taxon>
        <taxon>Desmospora</taxon>
    </lineage>
</organism>
<evidence type="ECO:0000313" key="1">
    <source>
        <dbReference type="EMBL" id="MDR6226591.1"/>
    </source>
</evidence>
<dbReference type="Gene3D" id="1.10.1200.10">
    <property type="entry name" value="ACP-like"/>
    <property type="match status" value="1"/>
</dbReference>
<dbReference type="SUPFAM" id="SSF47336">
    <property type="entry name" value="ACP-like"/>
    <property type="match status" value="1"/>
</dbReference>
<reference evidence="1 2" key="1">
    <citation type="submission" date="2023-07" db="EMBL/GenBank/DDBJ databases">
        <title>Genomic Encyclopedia of Type Strains, Phase IV (KMG-IV): sequencing the most valuable type-strain genomes for metagenomic binning, comparative biology and taxonomic classification.</title>
        <authorList>
            <person name="Goeker M."/>
        </authorList>
    </citation>
    <scope>NUCLEOTIDE SEQUENCE [LARGE SCALE GENOMIC DNA]</scope>
    <source>
        <strain evidence="1 2">DSM 45903</strain>
    </source>
</reference>
<dbReference type="Proteomes" id="UP001185012">
    <property type="component" value="Unassembled WGS sequence"/>
</dbReference>
<evidence type="ECO:0000313" key="2">
    <source>
        <dbReference type="Proteomes" id="UP001185012"/>
    </source>
</evidence>
<sequence>MTSLSSDKSVEYEVRRALREIFGDIVEQWDGETPIQSLEIRYDSATVMECIAVIEERFDIMIDIVEDYPTETFVSVNSITILVEKKLADLKTLREANVGMISK</sequence>
<name>A0ABU1IP76_9BACL</name>
<gene>
    <name evidence="1" type="ORF">JOE21_002598</name>
</gene>
<protein>
    <submittedName>
        <fullName evidence="1">Acyl carrier protein</fullName>
    </submittedName>
</protein>
<accession>A0ABU1IP76</accession>
<proteinExistence type="predicted"/>
<comment type="caution">
    <text evidence="1">The sequence shown here is derived from an EMBL/GenBank/DDBJ whole genome shotgun (WGS) entry which is preliminary data.</text>
</comment>
<dbReference type="RefSeq" id="WP_309866680.1">
    <property type="nucleotide sequence ID" value="NZ_JAVDQG010000005.1"/>
</dbReference>
<dbReference type="InterPro" id="IPR036736">
    <property type="entry name" value="ACP-like_sf"/>
</dbReference>
<dbReference type="EMBL" id="JAVDQG010000005">
    <property type="protein sequence ID" value="MDR6226591.1"/>
    <property type="molecule type" value="Genomic_DNA"/>
</dbReference>